<sequence length="194" mass="21765">MSGILELEAESVRSTEGNDTYTENTSSGETSSSDDGIFTPPTPESPPGGLFPYPARYERYPLRKAYGEQESLHSPPTSVITLSSQSASSTVIAFSDTPSSEEDSYISSEGSTPQTWKPTFNRMSAPAVFRGHPIDFKILLRSQQHRETYWGYQNRVNDLEERTAYTFGVSVDEFLEMKRQALDRDAEPGRSWER</sequence>
<accession>A0A6A5SPD4</accession>
<name>A0A6A5SPD4_9PLEO</name>
<dbReference type="Proteomes" id="UP000800038">
    <property type="component" value="Unassembled WGS sequence"/>
</dbReference>
<dbReference type="AlphaFoldDB" id="A0A6A5SPD4"/>
<organism evidence="2 3">
    <name type="scientific">Clathrospora elynae</name>
    <dbReference type="NCBI Taxonomy" id="706981"/>
    <lineage>
        <taxon>Eukaryota</taxon>
        <taxon>Fungi</taxon>
        <taxon>Dikarya</taxon>
        <taxon>Ascomycota</taxon>
        <taxon>Pezizomycotina</taxon>
        <taxon>Dothideomycetes</taxon>
        <taxon>Pleosporomycetidae</taxon>
        <taxon>Pleosporales</taxon>
        <taxon>Diademaceae</taxon>
        <taxon>Clathrospora</taxon>
    </lineage>
</organism>
<feature type="region of interest" description="Disordered" evidence="1">
    <location>
        <begin position="1"/>
        <end position="55"/>
    </location>
</feature>
<evidence type="ECO:0000313" key="2">
    <source>
        <dbReference type="EMBL" id="KAF1942505.1"/>
    </source>
</evidence>
<gene>
    <name evidence="2" type="ORF">EJ02DRAFT_422093</name>
</gene>
<feature type="compositionally biased region" description="Low complexity" evidence="1">
    <location>
        <begin position="23"/>
        <end position="36"/>
    </location>
</feature>
<feature type="compositionally biased region" description="Polar residues" evidence="1">
    <location>
        <begin position="12"/>
        <end position="22"/>
    </location>
</feature>
<dbReference type="EMBL" id="ML976034">
    <property type="protein sequence ID" value="KAF1942505.1"/>
    <property type="molecule type" value="Genomic_DNA"/>
</dbReference>
<protein>
    <submittedName>
        <fullName evidence="2">Uncharacterized protein</fullName>
    </submittedName>
</protein>
<keyword evidence="3" id="KW-1185">Reference proteome</keyword>
<proteinExistence type="predicted"/>
<evidence type="ECO:0000313" key="3">
    <source>
        <dbReference type="Proteomes" id="UP000800038"/>
    </source>
</evidence>
<reference evidence="2" key="1">
    <citation type="journal article" date="2020" name="Stud. Mycol.">
        <title>101 Dothideomycetes genomes: a test case for predicting lifestyles and emergence of pathogens.</title>
        <authorList>
            <person name="Haridas S."/>
            <person name="Albert R."/>
            <person name="Binder M."/>
            <person name="Bloem J."/>
            <person name="Labutti K."/>
            <person name="Salamov A."/>
            <person name="Andreopoulos B."/>
            <person name="Baker S."/>
            <person name="Barry K."/>
            <person name="Bills G."/>
            <person name="Bluhm B."/>
            <person name="Cannon C."/>
            <person name="Castanera R."/>
            <person name="Culley D."/>
            <person name="Daum C."/>
            <person name="Ezra D."/>
            <person name="Gonzalez J."/>
            <person name="Henrissat B."/>
            <person name="Kuo A."/>
            <person name="Liang C."/>
            <person name="Lipzen A."/>
            <person name="Lutzoni F."/>
            <person name="Magnuson J."/>
            <person name="Mondo S."/>
            <person name="Nolan M."/>
            <person name="Ohm R."/>
            <person name="Pangilinan J."/>
            <person name="Park H.-J."/>
            <person name="Ramirez L."/>
            <person name="Alfaro M."/>
            <person name="Sun H."/>
            <person name="Tritt A."/>
            <person name="Yoshinaga Y."/>
            <person name="Zwiers L.-H."/>
            <person name="Turgeon B."/>
            <person name="Goodwin S."/>
            <person name="Spatafora J."/>
            <person name="Crous P."/>
            <person name="Grigoriev I."/>
        </authorList>
    </citation>
    <scope>NUCLEOTIDE SEQUENCE</scope>
    <source>
        <strain evidence="2">CBS 161.51</strain>
    </source>
</reference>
<evidence type="ECO:0000256" key="1">
    <source>
        <dbReference type="SAM" id="MobiDB-lite"/>
    </source>
</evidence>